<dbReference type="Gene3D" id="3.30.559.10">
    <property type="entry name" value="Chloramphenicol acetyltransferase-like domain"/>
    <property type="match status" value="1"/>
</dbReference>
<dbReference type="InterPro" id="IPR039551">
    <property type="entry name" value="Cho/carn_acyl_trans"/>
</dbReference>
<evidence type="ECO:0000313" key="3">
    <source>
        <dbReference type="Proteomes" id="UP001139887"/>
    </source>
</evidence>
<dbReference type="AlphaFoldDB" id="A0A9W8LYG1"/>
<dbReference type="InterPro" id="IPR023213">
    <property type="entry name" value="CAT-like_dom_sf"/>
</dbReference>
<name>A0A9W8LYG1_9FUNG</name>
<dbReference type="Proteomes" id="UP001139887">
    <property type="component" value="Unassembled WGS sequence"/>
</dbReference>
<reference evidence="2" key="1">
    <citation type="submission" date="2022-07" db="EMBL/GenBank/DDBJ databases">
        <title>Phylogenomic reconstructions and comparative analyses of Kickxellomycotina fungi.</title>
        <authorList>
            <person name="Reynolds N.K."/>
            <person name="Stajich J.E."/>
            <person name="Barry K."/>
            <person name="Grigoriev I.V."/>
            <person name="Crous P."/>
            <person name="Smith M.E."/>
        </authorList>
    </citation>
    <scope>NUCLEOTIDE SEQUENCE</scope>
    <source>
        <strain evidence="2">NRRL 1566</strain>
    </source>
</reference>
<gene>
    <name evidence="2" type="ORF">IWW36_005084</name>
</gene>
<organism evidence="2 3">
    <name type="scientific">Coemansia brasiliensis</name>
    <dbReference type="NCBI Taxonomy" id="2650707"/>
    <lineage>
        <taxon>Eukaryota</taxon>
        <taxon>Fungi</taxon>
        <taxon>Fungi incertae sedis</taxon>
        <taxon>Zoopagomycota</taxon>
        <taxon>Kickxellomycotina</taxon>
        <taxon>Kickxellomycetes</taxon>
        <taxon>Kickxellales</taxon>
        <taxon>Kickxellaceae</taxon>
        <taxon>Coemansia</taxon>
    </lineage>
</organism>
<dbReference type="Pfam" id="PF00755">
    <property type="entry name" value="Carn_acyltransf"/>
    <property type="match status" value="1"/>
</dbReference>
<evidence type="ECO:0000313" key="2">
    <source>
        <dbReference type="EMBL" id="KAJ2844682.1"/>
    </source>
</evidence>
<feature type="domain" description="Choline/carnitine acyltransferase" evidence="1">
    <location>
        <begin position="17"/>
        <end position="100"/>
    </location>
</feature>
<comment type="caution">
    <text evidence="2">The sequence shown here is derived from an EMBL/GenBank/DDBJ whole genome shotgun (WGS) entry which is preliminary data.</text>
</comment>
<sequence>MAYYRLDPLPVENPISASEKQAIEDFFNDPVLAQSATFQLSTSGLFPSYYLTHTGFGCVAPERAYGINYIIEANRIKFGIEGKTKDAGKGTDVGLFEKTLLRTLSELKLLCEHAKVSATEQQSRL</sequence>
<proteinExistence type="predicted"/>
<evidence type="ECO:0000259" key="1">
    <source>
        <dbReference type="Pfam" id="PF00755"/>
    </source>
</evidence>
<dbReference type="EMBL" id="JANBUW010001010">
    <property type="protein sequence ID" value="KAJ2844682.1"/>
    <property type="molecule type" value="Genomic_DNA"/>
</dbReference>
<accession>A0A9W8LYG1</accession>
<dbReference type="SUPFAM" id="SSF52777">
    <property type="entry name" value="CoA-dependent acyltransferases"/>
    <property type="match status" value="1"/>
</dbReference>
<keyword evidence="3" id="KW-1185">Reference proteome</keyword>
<protein>
    <recommendedName>
        <fullName evidence="1">Choline/carnitine acyltransferase domain-containing protein</fullName>
    </recommendedName>
</protein>
<dbReference type="OrthoDB" id="240216at2759"/>